<proteinExistence type="predicted"/>
<keyword evidence="3 5" id="KW-1133">Transmembrane helix</keyword>
<dbReference type="EMBL" id="MPUH01000141">
    <property type="protein sequence ID" value="OMJ88805.1"/>
    <property type="molecule type" value="Genomic_DNA"/>
</dbReference>
<evidence type="ECO:0000256" key="3">
    <source>
        <dbReference type="ARBA" id="ARBA00022989"/>
    </source>
</evidence>
<evidence type="ECO:0000313" key="7">
    <source>
        <dbReference type="Proteomes" id="UP000187209"/>
    </source>
</evidence>
<dbReference type="Pfam" id="PF08507">
    <property type="entry name" value="COPI_assoc"/>
    <property type="match status" value="1"/>
</dbReference>
<evidence type="ECO:0000256" key="5">
    <source>
        <dbReference type="SAM" id="Phobius"/>
    </source>
</evidence>
<feature type="transmembrane region" description="Helical" evidence="5">
    <location>
        <begin position="97"/>
        <end position="120"/>
    </location>
</feature>
<evidence type="ECO:0000256" key="4">
    <source>
        <dbReference type="ARBA" id="ARBA00023136"/>
    </source>
</evidence>
<feature type="transmembrane region" description="Helical" evidence="5">
    <location>
        <begin position="20"/>
        <end position="39"/>
    </location>
</feature>
<dbReference type="OrthoDB" id="423534at2759"/>
<dbReference type="Proteomes" id="UP000187209">
    <property type="component" value="Unassembled WGS sequence"/>
</dbReference>
<name>A0A1R2CIM3_9CILI</name>
<dbReference type="PANTHER" id="PTHR28128:SF1">
    <property type="entry name" value="GOLGI APPARATUS MEMBRANE PROTEIN TVP15"/>
    <property type="match status" value="1"/>
</dbReference>
<comment type="caution">
    <text evidence="6">The sequence shown here is derived from an EMBL/GenBank/DDBJ whole genome shotgun (WGS) entry which is preliminary data.</text>
</comment>
<keyword evidence="7" id="KW-1185">Reference proteome</keyword>
<reference evidence="6 7" key="1">
    <citation type="submission" date="2016-11" db="EMBL/GenBank/DDBJ databases">
        <title>The macronuclear genome of Stentor coeruleus: a giant cell with tiny introns.</title>
        <authorList>
            <person name="Slabodnick M."/>
            <person name="Ruby J.G."/>
            <person name="Reiff S.B."/>
            <person name="Swart E.C."/>
            <person name="Gosai S."/>
            <person name="Prabakaran S."/>
            <person name="Witkowska E."/>
            <person name="Larue G.E."/>
            <person name="Fisher S."/>
            <person name="Freeman R.M."/>
            <person name="Gunawardena J."/>
            <person name="Chu W."/>
            <person name="Stover N.A."/>
            <person name="Gregory B.D."/>
            <person name="Nowacki M."/>
            <person name="Derisi J."/>
            <person name="Roy S.W."/>
            <person name="Marshall W.F."/>
            <person name="Sood P."/>
        </authorList>
    </citation>
    <scope>NUCLEOTIDE SEQUENCE [LARGE SCALE GENOMIC DNA]</scope>
    <source>
        <strain evidence="6">WM001</strain>
    </source>
</reference>
<organism evidence="6 7">
    <name type="scientific">Stentor coeruleus</name>
    <dbReference type="NCBI Taxonomy" id="5963"/>
    <lineage>
        <taxon>Eukaryota</taxon>
        <taxon>Sar</taxon>
        <taxon>Alveolata</taxon>
        <taxon>Ciliophora</taxon>
        <taxon>Postciliodesmatophora</taxon>
        <taxon>Heterotrichea</taxon>
        <taxon>Heterotrichida</taxon>
        <taxon>Stentoridae</taxon>
        <taxon>Stentor</taxon>
    </lineage>
</organism>
<feature type="transmembrane region" description="Helical" evidence="5">
    <location>
        <begin position="45"/>
        <end position="65"/>
    </location>
</feature>
<accession>A0A1R2CIM3</accession>
<sequence>MENKGSPTTKWTYVFKSISFLLGAGLIVIGILDIFGFSLDDPISIVLPIYFILFGLLIIAAEVPLKFVLSRFMFIQNLFGRGLFYIVVGFLCLRSEIWEYIIGGFLLFVGLSYIIIFLACRSRPEITGPPAN</sequence>
<feature type="transmembrane region" description="Helical" evidence="5">
    <location>
        <begin position="72"/>
        <end position="91"/>
    </location>
</feature>
<dbReference type="GO" id="GO:0016020">
    <property type="term" value="C:membrane"/>
    <property type="evidence" value="ECO:0007669"/>
    <property type="project" value="UniProtKB-SubCell"/>
</dbReference>
<dbReference type="AlphaFoldDB" id="A0A1R2CIM3"/>
<evidence type="ECO:0000313" key="6">
    <source>
        <dbReference type="EMBL" id="OMJ88805.1"/>
    </source>
</evidence>
<dbReference type="PANTHER" id="PTHR28128">
    <property type="entry name" value="GOLGI APPARATUS MEMBRANE PROTEIN TVP15"/>
    <property type="match status" value="1"/>
</dbReference>
<gene>
    <name evidence="6" type="ORF">SteCoe_9192</name>
</gene>
<evidence type="ECO:0000256" key="2">
    <source>
        <dbReference type="ARBA" id="ARBA00022692"/>
    </source>
</evidence>
<evidence type="ECO:0000256" key="1">
    <source>
        <dbReference type="ARBA" id="ARBA00004141"/>
    </source>
</evidence>
<protein>
    <recommendedName>
        <fullName evidence="8">COPI associated protein</fullName>
    </recommendedName>
</protein>
<keyword evidence="2 5" id="KW-0812">Transmembrane</keyword>
<evidence type="ECO:0008006" key="8">
    <source>
        <dbReference type="Google" id="ProtNLM"/>
    </source>
</evidence>
<keyword evidence="4 5" id="KW-0472">Membrane</keyword>
<dbReference type="InterPro" id="IPR013714">
    <property type="entry name" value="Golgi_TVP15"/>
</dbReference>
<comment type="subcellular location">
    <subcellularLocation>
        <location evidence="1">Membrane</location>
        <topology evidence="1">Multi-pass membrane protein</topology>
    </subcellularLocation>
</comment>